<keyword evidence="2" id="KW-0812">Transmembrane</keyword>
<name>A0A9X4RIY4_9CYAN</name>
<comment type="caution">
    <text evidence="4">The sequence shown here is derived from an EMBL/GenBank/DDBJ whole genome shotgun (WGS) entry which is preliminary data.</text>
</comment>
<feature type="repeat" description="TPR" evidence="1">
    <location>
        <begin position="133"/>
        <end position="166"/>
    </location>
</feature>
<dbReference type="InterPro" id="IPR019734">
    <property type="entry name" value="TPR_rpt"/>
</dbReference>
<feature type="repeat" description="TPR" evidence="1">
    <location>
        <begin position="433"/>
        <end position="466"/>
    </location>
</feature>
<keyword evidence="2" id="KW-1133">Transmembrane helix</keyword>
<sequence>MRSVSDFFSFTVAIAIIGTPIIAIATLELSAIAQSSNEDLRVQEITEAVNLKQSGHYRLEKGDPEGAIADLQKALALFRKWKSPWGERDTLNFFGDVYLKTGQYEKAMSYFQQALKIAQELVKLPDSDPADVAYTLQYIAETYDKQRDYPQALSTYQQALNIFRDRLQKKPSDRDSLRTSISLTLSSIASLYFRSSQYDLALASYQQLLPILAEIPDYYGRVQTLNNIGVIYANKTQYAEALESYNQALDLVRSPCCVVYKGDESAILNNMSALYFSLGQNKHALELADQSTKIYFKLSNENFAGLKKSEVEFLYDVLGEENSNPNLTSRGLSVRANVGDAASNEVTVNAGKANNFNNLAQLYSNSGKYKEAIAFFQKAKAIYQDIGNELGVGITLDNIGSTYSRLGQVEQAITFHQQALTIYEKVKDRTGIGVTSSNLGRAYANLNKQAEALSAYQKALNIAREVGDRSTEAVVLANIGDLLTQRKQIELAIAFLKQSVNVREAIRQSIRMLPREDRAAYKQSVAYTYRNLAQLLLKQGRIYEAIQILDLLKVQELQDYLRDVKGNERTAAGITLFAPEQVAIKTDLQSLIDGSPLVAQIQQVSAQQSDNLATSRSLLIDVQKFGDRAALFYPLLFEDRLYLVLLPAKSAPILRSTTIAPQDFTKILQDFRADLQDPSSNDVKDSSSRLYQYLIKPIEADLKSAKVELLLYAPDGQMRYIPLAALYDGKQWLIERFSFNYLTASGFMNVQPISKAPLKAIAAAFTQGSIKFEVGNEKFAFTGLPFAAKEIDKIADTFPNTTKLVDASFSRNNTVAQFGEYDLIHLATHAAFVSGSPEDSFVLMGNGDRLNLRELREWKLPHTQLIVLSACQTAIGGLVGSGEEILGFGYQIQRTGARAAIASLWTVSDRGTQVLMGNFYSQLQQGNNIINSLRQAQLGLLQTKDNELQHPYFWSAFILIGNGN</sequence>
<dbReference type="SUPFAM" id="SSF48452">
    <property type="entry name" value="TPR-like"/>
    <property type="match status" value="3"/>
</dbReference>
<evidence type="ECO:0000313" key="4">
    <source>
        <dbReference type="EMBL" id="MDG3496528.1"/>
    </source>
</evidence>
<feature type="repeat" description="TPR" evidence="1">
    <location>
        <begin position="353"/>
        <end position="386"/>
    </location>
</feature>
<feature type="repeat" description="TPR" evidence="1">
    <location>
        <begin position="222"/>
        <end position="255"/>
    </location>
</feature>
<evidence type="ECO:0000256" key="2">
    <source>
        <dbReference type="SAM" id="Phobius"/>
    </source>
</evidence>
<keyword evidence="1" id="KW-0802">TPR repeat</keyword>
<dbReference type="PROSITE" id="PS50293">
    <property type="entry name" value="TPR_REGION"/>
    <property type="match status" value="1"/>
</dbReference>
<keyword evidence="2" id="KW-0472">Membrane</keyword>
<accession>A0A9X4RIY4</accession>
<organism evidence="4 5">
    <name type="scientific">Pseudanabaena catenata USMAC16</name>
    <dbReference type="NCBI Taxonomy" id="1855837"/>
    <lineage>
        <taxon>Bacteria</taxon>
        <taxon>Bacillati</taxon>
        <taxon>Cyanobacteriota</taxon>
        <taxon>Cyanophyceae</taxon>
        <taxon>Pseudanabaenales</taxon>
        <taxon>Pseudanabaenaceae</taxon>
        <taxon>Pseudanabaena</taxon>
    </lineage>
</organism>
<proteinExistence type="predicted"/>
<dbReference type="EMBL" id="VBTY01000195">
    <property type="protein sequence ID" value="MDG3496528.1"/>
    <property type="molecule type" value="Genomic_DNA"/>
</dbReference>
<dbReference type="SMART" id="SM00028">
    <property type="entry name" value="TPR"/>
    <property type="match status" value="11"/>
</dbReference>
<dbReference type="Proteomes" id="UP001152872">
    <property type="component" value="Unassembled WGS sequence"/>
</dbReference>
<dbReference type="Pfam" id="PF13176">
    <property type="entry name" value="TPR_7"/>
    <property type="match status" value="1"/>
</dbReference>
<dbReference type="Pfam" id="PF12770">
    <property type="entry name" value="CHAT"/>
    <property type="match status" value="1"/>
</dbReference>
<dbReference type="PROSITE" id="PS50005">
    <property type="entry name" value="TPR"/>
    <property type="match status" value="5"/>
</dbReference>
<dbReference type="AlphaFoldDB" id="A0A9X4RIY4"/>
<reference evidence="4" key="1">
    <citation type="submission" date="2019-05" db="EMBL/GenBank/DDBJ databases">
        <title>Whole genome sequencing of Pseudanabaena catenata USMAC16.</title>
        <authorList>
            <person name="Khan Z."/>
            <person name="Omar W.M."/>
            <person name="Convey P."/>
            <person name="Merican F."/>
            <person name="Najimudin N."/>
        </authorList>
    </citation>
    <scope>NUCLEOTIDE SEQUENCE</scope>
    <source>
        <strain evidence="4">USMAC16</strain>
    </source>
</reference>
<feature type="transmembrane region" description="Helical" evidence="2">
    <location>
        <begin position="7"/>
        <end position="27"/>
    </location>
</feature>
<dbReference type="PANTHER" id="PTHR10098:SF108">
    <property type="entry name" value="TETRATRICOPEPTIDE REPEAT PROTEIN 28"/>
    <property type="match status" value="1"/>
</dbReference>
<dbReference type="Pfam" id="PF13424">
    <property type="entry name" value="TPR_12"/>
    <property type="match status" value="4"/>
</dbReference>
<dbReference type="InterPro" id="IPR011990">
    <property type="entry name" value="TPR-like_helical_dom_sf"/>
</dbReference>
<evidence type="ECO:0000259" key="3">
    <source>
        <dbReference type="Pfam" id="PF12770"/>
    </source>
</evidence>
<keyword evidence="5" id="KW-1185">Reference proteome</keyword>
<feature type="repeat" description="TPR" evidence="1">
    <location>
        <begin position="88"/>
        <end position="121"/>
    </location>
</feature>
<feature type="domain" description="CHAT" evidence="3">
    <location>
        <begin position="685"/>
        <end position="962"/>
    </location>
</feature>
<protein>
    <submittedName>
        <fullName evidence="4">CHAT domain-containing protein</fullName>
    </submittedName>
</protein>
<evidence type="ECO:0000313" key="5">
    <source>
        <dbReference type="Proteomes" id="UP001152872"/>
    </source>
</evidence>
<dbReference type="PANTHER" id="PTHR10098">
    <property type="entry name" value="RAPSYN-RELATED"/>
    <property type="match status" value="1"/>
</dbReference>
<evidence type="ECO:0000256" key="1">
    <source>
        <dbReference type="PROSITE-ProRule" id="PRU00339"/>
    </source>
</evidence>
<dbReference type="InterPro" id="IPR024983">
    <property type="entry name" value="CHAT_dom"/>
</dbReference>
<dbReference type="Gene3D" id="1.25.40.10">
    <property type="entry name" value="Tetratricopeptide repeat domain"/>
    <property type="match status" value="3"/>
</dbReference>
<gene>
    <name evidence="4" type="ORF">FEV09_18465</name>
</gene>
<dbReference type="RefSeq" id="WP_009628711.1">
    <property type="nucleotide sequence ID" value="NZ_VBTY01000195.1"/>
</dbReference>